<proteinExistence type="predicted"/>
<dbReference type="STRING" id="113562.SAMN04489716_2497"/>
<organism evidence="2 3">
    <name type="scientific">Actinoplanes derwentensis</name>
    <dbReference type="NCBI Taxonomy" id="113562"/>
    <lineage>
        <taxon>Bacteria</taxon>
        <taxon>Bacillati</taxon>
        <taxon>Actinomycetota</taxon>
        <taxon>Actinomycetes</taxon>
        <taxon>Micromonosporales</taxon>
        <taxon>Micromonosporaceae</taxon>
        <taxon>Actinoplanes</taxon>
    </lineage>
</organism>
<protein>
    <submittedName>
        <fullName evidence="2">Uncharacterized protein</fullName>
    </submittedName>
</protein>
<keyword evidence="3" id="KW-1185">Reference proteome</keyword>
<dbReference type="Proteomes" id="UP000198688">
    <property type="component" value="Chromosome I"/>
</dbReference>
<accession>A0A1H1XKB7</accession>
<dbReference type="EMBL" id="LT629758">
    <property type="protein sequence ID" value="SDT09735.1"/>
    <property type="molecule type" value="Genomic_DNA"/>
</dbReference>
<feature type="compositionally biased region" description="Low complexity" evidence="1">
    <location>
        <begin position="47"/>
        <end position="94"/>
    </location>
</feature>
<gene>
    <name evidence="2" type="ORF">SAMN04489716_2497</name>
</gene>
<name>A0A1H1XKB7_9ACTN</name>
<sequence length="292" mass="28646">MIVAGAVAGLAAAAPADEPPAPKPAAEAVDALVPPAPAPDGGRADWISPNPAAPAISAGTTGPTPGKPAVPAVTTTTGTASPTTGATTKPGTTATTKPATAVVAKKVTYSAIAGLGCTGAGTSYTRHGWFKDGKGGWWTLASGSTTTGGCNGQFDDMPTSADANAATPGRAMVFGFQTGAGAQSCALDLYVPVSPTVPTTADPGQGRRDVIVNPVHIAVLTGTGLNSTAYSSPSGARTVSQASNHGSWVSLGSYPVSNGTIGVKITDRGIPWGYPVTDPHIAGGAVRAKCMA</sequence>
<evidence type="ECO:0000256" key="1">
    <source>
        <dbReference type="SAM" id="MobiDB-lite"/>
    </source>
</evidence>
<evidence type="ECO:0000313" key="2">
    <source>
        <dbReference type="EMBL" id="SDT09735.1"/>
    </source>
</evidence>
<reference evidence="2 3" key="1">
    <citation type="submission" date="2016-10" db="EMBL/GenBank/DDBJ databases">
        <authorList>
            <person name="de Groot N.N."/>
        </authorList>
    </citation>
    <scope>NUCLEOTIDE SEQUENCE [LARGE SCALE GENOMIC DNA]</scope>
    <source>
        <strain evidence="2 3">DSM 43941</strain>
    </source>
</reference>
<evidence type="ECO:0000313" key="3">
    <source>
        <dbReference type="Proteomes" id="UP000198688"/>
    </source>
</evidence>
<feature type="region of interest" description="Disordered" evidence="1">
    <location>
        <begin position="32"/>
        <end position="94"/>
    </location>
</feature>
<dbReference type="AlphaFoldDB" id="A0A1H1XKB7"/>